<dbReference type="Proteomes" id="UP001302494">
    <property type="component" value="Chromosome"/>
</dbReference>
<dbReference type="EMBL" id="CP116968">
    <property type="protein sequence ID" value="WNM62603.1"/>
    <property type="molecule type" value="Genomic_DNA"/>
</dbReference>
<dbReference type="KEGG" id="nneo:PQG83_02325"/>
<feature type="region of interest" description="Disordered" evidence="1">
    <location>
        <begin position="139"/>
        <end position="171"/>
    </location>
</feature>
<dbReference type="AlphaFoldDB" id="A0AA96GJK7"/>
<evidence type="ECO:0000313" key="3">
    <source>
        <dbReference type="Proteomes" id="UP001302494"/>
    </source>
</evidence>
<accession>A0AA96GJK7</accession>
<feature type="compositionally biased region" description="Low complexity" evidence="1">
    <location>
        <begin position="161"/>
        <end position="171"/>
    </location>
</feature>
<sequence length="171" mass="19067">MANDMKEKAKEIGKQVQEKAGQVGEQVREQTTQLANQAQGKVKSTLESQKQKGVGELSGLAEAVRQTSHTLREQQNEGVAHYAERAAEQMDRMAQYFESRDVGELLNEAEMFARRHPEAFLGGAFMMGLVAGRFLKSSRDRRIDESSSYGRQESFRREEPTATATPAAPTM</sequence>
<dbReference type="Gene3D" id="1.20.120.20">
    <property type="entry name" value="Apolipoprotein"/>
    <property type="match status" value="1"/>
</dbReference>
<proteinExistence type="predicted"/>
<evidence type="ECO:0000313" key="2">
    <source>
        <dbReference type="EMBL" id="WNM62603.1"/>
    </source>
</evidence>
<feature type="compositionally biased region" description="Polar residues" evidence="1">
    <location>
        <begin position="29"/>
        <end position="39"/>
    </location>
</feature>
<reference evidence="2 3" key="1">
    <citation type="submission" date="2023-01" db="EMBL/GenBank/DDBJ databases">
        <title>Cultivation and genomic characterization of new, ubiquitous marine nitrite-oxidizing bacteria from the Nitrospirales.</title>
        <authorList>
            <person name="Mueller A.J."/>
            <person name="Daebeler A."/>
            <person name="Herbold C.W."/>
            <person name="Kirkegaard R.H."/>
            <person name="Daims H."/>
        </authorList>
    </citation>
    <scope>NUCLEOTIDE SEQUENCE [LARGE SCALE GENOMIC DNA]</scope>
    <source>
        <strain evidence="2 3">DK</strain>
    </source>
</reference>
<dbReference type="RefSeq" id="WP_312746323.1">
    <property type="nucleotide sequence ID" value="NZ_CP116968.1"/>
</dbReference>
<feature type="compositionally biased region" description="Basic and acidic residues" evidence="1">
    <location>
        <begin position="1"/>
        <end position="17"/>
    </location>
</feature>
<evidence type="ECO:0000256" key="1">
    <source>
        <dbReference type="SAM" id="MobiDB-lite"/>
    </source>
</evidence>
<organism evidence="2 3">
    <name type="scientific">Candidatus Nitrospira neomarina</name>
    <dbReference type="NCBI Taxonomy" id="3020899"/>
    <lineage>
        <taxon>Bacteria</taxon>
        <taxon>Pseudomonadati</taxon>
        <taxon>Nitrospirota</taxon>
        <taxon>Nitrospiria</taxon>
        <taxon>Nitrospirales</taxon>
        <taxon>Nitrospiraceae</taxon>
        <taxon>Nitrospira</taxon>
    </lineage>
</organism>
<protein>
    <submittedName>
        <fullName evidence="2">Uncharacterized protein</fullName>
    </submittedName>
</protein>
<name>A0AA96GJK7_9BACT</name>
<keyword evidence="3" id="KW-1185">Reference proteome</keyword>
<feature type="region of interest" description="Disordered" evidence="1">
    <location>
        <begin position="1"/>
        <end position="54"/>
    </location>
</feature>
<gene>
    <name evidence="2" type="ORF">PQG83_02325</name>
</gene>